<keyword evidence="1" id="KW-1185">Reference proteome</keyword>
<proteinExistence type="predicted"/>
<dbReference type="Proteomes" id="UP000095283">
    <property type="component" value="Unplaced"/>
</dbReference>
<dbReference type="AlphaFoldDB" id="A0A1I7WKW0"/>
<protein>
    <submittedName>
        <fullName evidence="2">Uncharacterized protein</fullName>
    </submittedName>
</protein>
<dbReference type="WBParaSite" id="Hba_05627">
    <property type="protein sequence ID" value="Hba_05627"/>
    <property type="gene ID" value="Hba_05627"/>
</dbReference>
<reference evidence="2" key="1">
    <citation type="submission" date="2016-11" db="UniProtKB">
        <authorList>
            <consortium name="WormBaseParasite"/>
        </authorList>
    </citation>
    <scope>IDENTIFICATION</scope>
</reference>
<name>A0A1I7WKW0_HETBA</name>
<evidence type="ECO:0000313" key="2">
    <source>
        <dbReference type="WBParaSite" id="Hba_05627"/>
    </source>
</evidence>
<evidence type="ECO:0000313" key="1">
    <source>
        <dbReference type="Proteomes" id="UP000095283"/>
    </source>
</evidence>
<sequence>MRFSSATVQKCHESDFHFIRQYPVHRVESKLKRIFSSATVPSVYKTDALPLSYKGATFPSIRQPITVLGKISQSDFHFIRQHPEYRVESKLKRMPPCGIEPQTFCLQDRRSATEL</sequence>
<organism evidence="1 2">
    <name type="scientific">Heterorhabditis bacteriophora</name>
    <name type="common">Entomopathogenic nematode worm</name>
    <dbReference type="NCBI Taxonomy" id="37862"/>
    <lineage>
        <taxon>Eukaryota</taxon>
        <taxon>Metazoa</taxon>
        <taxon>Ecdysozoa</taxon>
        <taxon>Nematoda</taxon>
        <taxon>Chromadorea</taxon>
        <taxon>Rhabditida</taxon>
        <taxon>Rhabditina</taxon>
        <taxon>Rhabditomorpha</taxon>
        <taxon>Strongyloidea</taxon>
        <taxon>Heterorhabditidae</taxon>
        <taxon>Heterorhabditis</taxon>
    </lineage>
</organism>
<accession>A0A1I7WKW0</accession>